<evidence type="ECO:0000256" key="5">
    <source>
        <dbReference type="SAM" id="MobiDB-lite"/>
    </source>
</evidence>
<dbReference type="EMBL" id="MU001756">
    <property type="protein sequence ID" value="KAF2799909.1"/>
    <property type="molecule type" value="Genomic_DNA"/>
</dbReference>
<dbReference type="Proteomes" id="UP000799757">
    <property type="component" value="Unassembled WGS sequence"/>
</dbReference>
<reference evidence="7" key="1">
    <citation type="journal article" date="2020" name="Stud. Mycol.">
        <title>101 Dothideomycetes genomes: a test case for predicting lifestyles and emergence of pathogens.</title>
        <authorList>
            <person name="Haridas S."/>
            <person name="Albert R."/>
            <person name="Binder M."/>
            <person name="Bloem J."/>
            <person name="Labutti K."/>
            <person name="Salamov A."/>
            <person name="Andreopoulos B."/>
            <person name="Baker S."/>
            <person name="Barry K."/>
            <person name="Bills G."/>
            <person name="Bluhm B."/>
            <person name="Cannon C."/>
            <person name="Castanera R."/>
            <person name="Culley D."/>
            <person name="Daum C."/>
            <person name="Ezra D."/>
            <person name="Gonzalez J."/>
            <person name="Henrissat B."/>
            <person name="Kuo A."/>
            <person name="Liang C."/>
            <person name="Lipzen A."/>
            <person name="Lutzoni F."/>
            <person name="Magnuson J."/>
            <person name="Mondo S."/>
            <person name="Nolan M."/>
            <person name="Ohm R."/>
            <person name="Pangilinan J."/>
            <person name="Park H.-J."/>
            <person name="Ramirez L."/>
            <person name="Alfaro M."/>
            <person name="Sun H."/>
            <person name="Tritt A."/>
            <person name="Yoshinaga Y."/>
            <person name="Zwiers L.-H."/>
            <person name="Turgeon B."/>
            <person name="Goodwin S."/>
            <person name="Spatafora J."/>
            <person name="Crous P."/>
            <person name="Grigoriev I."/>
        </authorList>
    </citation>
    <scope>NUCLEOTIDE SEQUENCE</scope>
    <source>
        <strain evidence="7">CBS 109.77</strain>
    </source>
</reference>
<feature type="compositionally biased region" description="Low complexity" evidence="5">
    <location>
        <begin position="584"/>
        <end position="605"/>
    </location>
</feature>
<dbReference type="CDD" id="cd00067">
    <property type="entry name" value="GAL4"/>
    <property type="match status" value="1"/>
</dbReference>
<dbReference type="InterPro" id="IPR001138">
    <property type="entry name" value="Zn2Cys6_DnaBD"/>
</dbReference>
<feature type="compositionally biased region" description="Polar residues" evidence="5">
    <location>
        <begin position="677"/>
        <end position="686"/>
    </location>
</feature>
<dbReference type="Pfam" id="PF00172">
    <property type="entry name" value="Zn_clus"/>
    <property type="match status" value="1"/>
</dbReference>
<keyword evidence="4" id="KW-0539">Nucleus</keyword>
<proteinExistence type="predicted"/>
<feature type="region of interest" description="Disordered" evidence="5">
    <location>
        <begin position="648"/>
        <end position="686"/>
    </location>
</feature>
<protein>
    <recommendedName>
        <fullName evidence="6">Zn(2)-C6 fungal-type domain-containing protein</fullName>
    </recommendedName>
</protein>
<dbReference type="GO" id="GO:0003677">
    <property type="term" value="F:DNA binding"/>
    <property type="evidence" value="ECO:0007669"/>
    <property type="project" value="UniProtKB-KW"/>
</dbReference>
<feature type="region of interest" description="Disordered" evidence="5">
    <location>
        <begin position="584"/>
        <end position="614"/>
    </location>
</feature>
<dbReference type="InterPro" id="IPR050987">
    <property type="entry name" value="AtrR-like"/>
</dbReference>
<dbReference type="GO" id="GO:0008270">
    <property type="term" value="F:zinc ion binding"/>
    <property type="evidence" value="ECO:0007669"/>
    <property type="project" value="InterPro"/>
</dbReference>
<gene>
    <name evidence="7" type="ORF">K505DRAFT_345576</name>
</gene>
<evidence type="ECO:0000256" key="2">
    <source>
        <dbReference type="ARBA" id="ARBA00022723"/>
    </source>
</evidence>
<evidence type="ECO:0000256" key="3">
    <source>
        <dbReference type="ARBA" id="ARBA00023125"/>
    </source>
</evidence>
<dbReference type="PANTHER" id="PTHR46910">
    <property type="entry name" value="TRANSCRIPTION FACTOR PDR1"/>
    <property type="match status" value="1"/>
</dbReference>
<comment type="subcellular location">
    <subcellularLocation>
        <location evidence="1">Nucleus</location>
    </subcellularLocation>
</comment>
<dbReference type="GO" id="GO:0000981">
    <property type="term" value="F:DNA-binding transcription factor activity, RNA polymerase II-specific"/>
    <property type="evidence" value="ECO:0007669"/>
    <property type="project" value="InterPro"/>
</dbReference>
<evidence type="ECO:0000256" key="4">
    <source>
        <dbReference type="ARBA" id="ARBA00023242"/>
    </source>
</evidence>
<dbReference type="SMART" id="SM00066">
    <property type="entry name" value="GAL4"/>
    <property type="match status" value="1"/>
</dbReference>
<dbReference type="Gene3D" id="4.10.240.10">
    <property type="entry name" value="Zn(2)-C6 fungal-type DNA-binding domain"/>
    <property type="match status" value="1"/>
</dbReference>
<dbReference type="PROSITE" id="PS00463">
    <property type="entry name" value="ZN2_CY6_FUNGAL_1"/>
    <property type="match status" value="1"/>
</dbReference>
<dbReference type="PROSITE" id="PS50048">
    <property type="entry name" value="ZN2_CY6_FUNGAL_2"/>
    <property type="match status" value="1"/>
</dbReference>
<dbReference type="OrthoDB" id="5284003at2759"/>
<dbReference type="AlphaFoldDB" id="A0A6A6XU29"/>
<feature type="region of interest" description="Disordered" evidence="5">
    <location>
        <begin position="527"/>
        <end position="567"/>
    </location>
</feature>
<organism evidence="7 8">
    <name type="scientific">Melanomma pulvis-pyrius CBS 109.77</name>
    <dbReference type="NCBI Taxonomy" id="1314802"/>
    <lineage>
        <taxon>Eukaryota</taxon>
        <taxon>Fungi</taxon>
        <taxon>Dikarya</taxon>
        <taxon>Ascomycota</taxon>
        <taxon>Pezizomycotina</taxon>
        <taxon>Dothideomycetes</taxon>
        <taxon>Pleosporomycetidae</taxon>
        <taxon>Pleosporales</taxon>
        <taxon>Melanommataceae</taxon>
        <taxon>Melanomma</taxon>
    </lineage>
</organism>
<keyword evidence="8" id="KW-1185">Reference proteome</keyword>
<dbReference type="InterPro" id="IPR036864">
    <property type="entry name" value="Zn2-C6_fun-type_DNA-bd_sf"/>
</dbReference>
<keyword evidence="3" id="KW-0238">DNA-binding</keyword>
<name>A0A6A6XU29_9PLEO</name>
<feature type="compositionally biased region" description="Low complexity" evidence="5">
    <location>
        <begin position="548"/>
        <end position="565"/>
    </location>
</feature>
<accession>A0A6A6XU29</accession>
<dbReference type="GO" id="GO:0005634">
    <property type="term" value="C:nucleus"/>
    <property type="evidence" value="ECO:0007669"/>
    <property type="project" value="UniProtKB-SubCell"/>
</dbReference>
<evidence type="ECO:0000313" key="7">
    <source>
        <dbReference type="EMBL" id="KAF2799909.1"/>
    </source>
</evidence>
<keyword evidence="2" id="KW-0479">Metal-binding</keyword>
<sequence>MARLHFMDLSADIKTLIVQHVIRPTDLKNLCLTCQQLHEISVRQLYHEVTLDVGSPSDTKLGAFLNPKNIGLKHVRKLDLYLADVLDKCNQLTQANFAIRMILELLPENILEKFSWHPWSPFSGDNLVLLYKKQKRMKWLEGIALDRDVTEEIQKIPDFDKVFENTKKLGLYPDSREVLDFCHMLVRKSNKLDKITLHASFEESDSMIPNRELNDSSTGPGLISSTMFSHMRPFEKCTPLALKEITLQKINLRYAADTYCKFINFRTVKGIRIFGCAGADALFAELSKSSMLPDKLETLEFKHDDNIENDGLGALDGFLVLVTGIKVLTIDLTFAKTLPESTGIIRHGKTLTTLNVHASRIPDVDCDDELVYDYPSFLQICKDCPLLEQVSMAFPPVSVIRSKQDSFVNFENCLGELPNLVTLNITTWPSNSPSSSKLPRKIYEHLLQGLAQQGFERSVAHAAEQNRDSKLAIIAFGSSDKVYDREDSQNQIIFVKGKQVDPLGKETSTAIQIGWCLRKFYAPGQNDDPQYAPAYPATPNSQLLEGAQQQQQQQQQQHQQQHQQHLQYSPQSIYPKIENLDLLQQQAQHASHAMSSQQSHAPAHAVDTSKPNRLRKACDSCSIRKVKCDESGPPCRACTALEIPCTFDRPSRRRGPPNRHAEAIKKRRLDGTELGSGPSTPASPTNAAHALAQLSSHPPNHLSADLIASHPTMNALIDDFFTYIHPLCPFPHEPSFREAWERREDFSNTAFLALLASMIAALVASFPRKPRLHLKLQTRNQYPSHLALVEKCREVCAQARGPGYLDRPNLNVYDACTSYFLGLTGAYIFQWRQLRLYFGECQTILRSLGLHKSPDQPYTFLDRNGFGSSNGPGFAPATDVKLDKITEQIGHRLFWTLFVGVRTIQQLGASFGELTMLPSTPTEPLPPLPVEVDDAFIYPQDILPQPEGVVSIITAFNKNVRIYNSYSALSIAEMSFGIDQLFDWDMQKRVFDQSLRRCKQVFDDLPDVLKVLPKAQNGSFGQQNKPYYPPMPEYMDFRDPALNAFNGPESLEARRPAQYEIQKANIYASHLSIRSYIVEKYFALLEKTLDPQPSLQSLQPKDTLSVGLSRLVPHPARDSDALEKAMSAEREQVVKDLLVVLGSIDMVNMEPNNNSFTQKIRAIASTLLEVPKEGKGSTALEHQDYLYKFLDILSKLERVNPGPGSDPSSNGGLVDEEDELRHWADLREYQLKFQARGGIYGF</sequence>
<dbReference type="CDD" id="cd12148">
    <property type="entry name" value="fungal_TF_MHR"/>
    <property type="match status" value="1"/>
</dbReference>
<evidence type="ECO:0000256" key="1">
    <source>
        <dbReference type="ARBA" id="ARBA00004123"/>
    </source>
</evidence>
<evidence type="ECO:0000313" key="8">
    <source>
        <dbReference type="Proteomes" id="UP000799757"/>
    </source>
</evidence>
<evidence type="ECO:0000259" key="6">
    <source>
        <dbReference type="PROSITE" id="PS50048"/>
    </source>
</evidence>
<dbReference type="PANTHER" id="PTHR46910:SF3">
    <property type="entry name" value="HALOTOLERANCE PROTEIN 9-RELATED"/>
    <property type="match status" value="1"/>
</dbReference>
<feature type="domain" description="Zn(2)-C6 fungal-type" evidence="6">
    <location>
        <begin position="617"/>
        <end position="647"/>
    </location>
</feature>
<dbReference type="SUPFAM" id="SSF57701">
    <property type="entry name" value="Zn2/Cys6 DNA-binding domain"/>
    <property type="match status" value="1"/>
</dbReference>